<dbReference type="EMBL" id="BARV01016938">
    <property type="protein sequence ID" value="GAI31888.1"/>
    <property type="molecule type" value="Genomic_DNA"/>
</dbReference>
<organism evidence="1">
    <name type="scientific">marine sediment metagenome</name>
    <dbReference type="NCBI Taxonomy" id="412755"/>
    <lineage>
        <taxon>unclassified sequences</taxon>
        <taxon>metagenomes</taxon>
        <taxon>ecological metagenomes</taxon>
    </lineage>
</organism>
<proteinExistence type="predicted"/>
<protein>
    <submittedName>
        <fullName evidence="1">Uncharacterized protein</fullName>
    </submittedName>
</protein>
<gene>
    <name evidence="1" type="ORF">S06H3_28956</name>
</gene>
<feature type="non-terminal residue" evidence="1">
    <location>
        <position position="1"/>
    </location>
</feature>
<evidence type="ECO:0000313" key="1">
    <source>
        <dbReference type="EMBL" id="GAI31888.1"/>
    </source>
</evidence>
<accession>X1MKS4</accession>
<dbReference type="AlphaFoldDB" id="X1MKS4"/>
<name>X1MKS4_9ZZZZ</name>
<sequence>TCSLFQKENLKGFLNDVKQEGKEIIKFTLMILPILKNRGF</sequence>
<comment type="caution">
    <text evidence="1">The sequence shown here is derived from an EMBL/GenBank/DDBJ whole genome shotgun (WGS) entry which is preliminary data.</text>
</comment>
<reference evidence="1" key="1">
    <citation type="journal article" date="2014" name="Front. Microbiol.">
        <title>High frequency of phylogenetically diverse reductive dehalogenase-homologous genes in deep subseafloor sedimentary metagenomes.</title>
        <authorList>
            <person name="Kawai M."/>
            <person name="Futagami T."/>
            <person name="Toyoda A."/>
            <person name="Takaki Y."/>
            <person name="Nishi S."/>
            <person name="Hori S."/>
            <person name="Arai W."/>
            <person name="Tsubouchi T."/>
            <person name="Morono Y."/>
            <person name="Uchiyama I."/>
            <person name="Ito T."/>
            <person name="Fujiyama A."/>
            <person name="Inagaki F."/>
            <person name="Takami H."/>
        </authorList>
    </citation>
    <scope>NUCLEOTIDE SEQUENCE</scope>
    <source>
        <strain evidence="1">Expedition CK06-06</strain>
    </source>
</reference>